<feature type="compositionally biased region" description="Basic residues" evidence="1">
    <location>
        <begin position="9"/>
        <end position="20"/>
    </location>
</feature>
<proteinExistence type="predicted"/>
<protein>
    <submittedName>
        <fullName evidence="2">Uncharacterized protein</fullName>
    </submittedName>
</protein>
<name>A0A0E9T6U2_ANGAN</name>
<feature type="region of interest" description="Disordered" evidence="1">
    <location>
        <begin position="1"/>
        <end position="20"/>
    </location>
</feature>
<dbReference type="EMBL" id="GBXM01060144">
    <property type="protein sequence ID" value="JAH48433.1"/>
    <property type="molecule type" value="Transcribed_RNA"/>
</dbReference>
<reference evidence="2" key="1">
    <citation type="submission" date="2014-11" db="EMBL/GenBank/DDBJ databases">
        <authorList>
            <person name="Amaro Gonzalez C."/>
        </authorList>
    </citation>
    <scope>NUCLEOTIDE SEQUENCE</scope>
</reference>
<evidence type="ECO:0000313" key="2">
    <source>
        <dbReference type="EMBL" id="JAH48433.1"/>
    </source>
</evidence>
<organism evidence="2">
    <name type="scientific">Anguilla anguilla</name>
    <name type="common">European freshwater eel</name>
    <name type="synonym">Muraena anguilla</name>
    <dbReference type="NCBI Taxonomy" id="7936"/>
    <lineage>
        <taxon>Eukaryota</taxon>
        <taxon>Metazoa</taxon>
        <taxon>Chordata</taxon>
        <taxon>Craniata</taxon>
        <taxon>Vertebrata</taxon>
        <taxon>Euteleostomi</taxon>
        <taxon>Actinopterygii</taxon>
        <taxon>Neopterygii</taxon>
        <taxon>Teleostei</taxon>
        <taxon>Anguilliformes</taxon>
        <taxon>Anguillidae</taxon>
        <taxon>Anguilla</taxon>
    </lineage>
</organism>
<sequence>MHYGESTKRGLKNSKTKKKY</sequence>
<dbReference type="AlphaFoldDB" id="A0A0E9T6U2"/>
<evidence type="ECO:0000256" key="1">
    <source>
        <dbReference type="SAM" id="MobiDB-lite"/>
    </source>
</evidence>
<accession>A0A0E9T6U2</accession>
<reference evidence="2" key="2">
    <citation type="journal article" date="2015" name="Fish Shellfish Immunol.">
        <title>Early steps in the European eel (Anguilla anguilla)-Vibrio vulnificus interaction in the gills: Role of the RtxA13 toxin.</title>
        <authorList>
            <person name="Callol A."/>
            <person name="Pajuelo D."/>
            <person name="Ebbesson L."/>
            <person name="Teles M."/>
            <person name="MacKenzie S."/>
            <person name="Amaro C."/>
        </authorList>
    </citation>
    <scope>NUCLEOTIDE SEQUENCE</scope>
</reference>